<name>A0AAN5D1L2_9BILA</name>
<protein>
    <submittedName>
        <fullName evidence="1">Uncharacterized protein</fullName>
    </submittedName>
</protein>
<evidence type="ECO:0000313" key="2">
    <source>
        <dbReference type="Proteomes" id="UP001328107"/>
    </source>
</evidence>
<dbReference type="Proteomes" id="UP001328107">
    <property type="component" value="Unassembled WGS sequence"/>
</dbReference>
<dbReference type="EMBL" id="BTRK01000005">
    <property type="protein sequence ID" value="GMR54410.1"/>
    <property type="molecule type" value="Genomic_DNA"/>
</dbReference>
<accession>A0AAN5D1L2</accession>
<gene>
    <name evidence="1" type="ORF">PMAYCL1PPCAC_24605</name>
</gene>
<proteinExistence type="predicted"/>
<keyword evidence="2" id="KW-1185">Reference proteome</keyword>
<feature type="non-terminal residue" evidence="1">
    <location>
        <position position="1"/>
    </location>
</feature>
<feature type="non-terminal residue" evidence="1">
    <location>
        <position position="140"/>
    </location>
</feature>
<sequence>EVFALAAAAFPAGRPLFLGVKAEVVVAFWGDALGEAAAFAGEPDEEEAAPWGVAGFFEGRPLFLGVELEAVVAFLGEGAEEPDEGAAPLGDAGVFAGRPLLAGGAYASTLAAALLALEGRPRPLFAMGELMLMISRSSTL</sequence>
<organism evidence="1 2">
    <name type="scientific">Pristionchus mayeri</name>
    <dbReference type="NCBI Taxonomy" id="1317129"/>
    <lineage>
        <taxon>Eukaryota</taxon>
        <taxon>Metazoa</taxon>
        <taxon>Ecdysozoa</taxon>
        <taxon>Nematoda</taxon>
        <taxon>Chromadorea</taxon>
        <taxon>Rhabditida</taxon>
        <taxon>Rhabditina</taxon>
        <taxon>Diplogasteromorpha</taxon>
        <taxon>Diplogasteroidea</taxon>
        <taxon>Neodiplogasteridae</taxon>
        <taxon>Pristionchus</taxon>
    </lineage>
</organism>
<dbReference type="AlphaFoldDB" id="A0AAN5D1L2"/>
<reference evidence="2" key="1">
    <citation type="submission" date="2022-10" db="EMBL/GenBank/DDBJ databases">
        <title>Genome assembly of Pristionchus species.</title>
        <authorList>
            <person name="Yoshida K."/>
            <person name="Sommer R.J."/>
        </authorList>
    </citation>
    <scope>NUCLEOTIDE SEQUENCE [LARGE SCALE GENOMIC DNA]</scope>
    <source>
        <strain evidence="2">RS5460</strain>
    </source>
</reference>
<comment type="caution">
    <text evidence="1">The sequence shown here is derived from an EMBL/GenBank/DDBJ whole genome shotgun (WGS) entry which is preliminary data.</text>
</comment>
<evidence type="ECO:0000313" key="1">
    <source>
        <dbReference type="EMBL" id="GMR54410.1"/>
    </source>
</evidence>